<evidence type="ECO:0000256" key="1">
    <source>
        <dbReference type="ARBA" id="ARBA00004370"/>
    </source>
</evidence>
<feature type="transmembrane region" description="Helical" evidence="7">
    <location>
        <begin position="7"/>
        <end position="27"/>
    </location>
</feature>
<evidence type="ECO:0000256" key="7">
    <source>
        <dbReference type="SAM" id="Phobius"/>
    </source>
</evidence>
<organism evidence="8 9">
    <name type="scientific">Elsinoe batatas</name>
    <dbReference type="NCBI Taxonomy" id="2601811"/>
    <lineage>
        <taxon>Eukaryota</taxon>
        <taxon>Fungi</taxon>
        <taxon>Dikarya</taxon>
        <taxon>Ascomycota</taxon>
        <taxon>Pezizomycotina</taxon>
        <taxon>Dothideomycetes</taxon>
        <taxon>Dothideomycetidae</taxon>
        <taxon>Myriangiales</taxon>
        <taxon>Elsinoaceae</taxon>
        <taxon>Elsinoe</taxon>
    </lineage>
</organism>
<gene>
    <name evidence="8" type="ORF">KVT40_001545</name>
</gene>
<feature type="compositionally biased region" description="Polar residues" evidence="6">
    <location>
        <begin position="171"/>
        <end position="182"/>
    </location>
</feature>
<keyword evidence="3 7" id="KW-0812">Transmembrane</keyword>
<dbReference type="OrthoDB" id="2152119at2759"/>
<comment type="subcellular location">
    <subcellularLocation>
        <location evidence="1">Membrane</location>
    </subcellularLocation>
</comment>
<dbReference type="Pfam" id="PF01679">
    <property type="entry name" value="Pmp3"/>
    <property type="match status" value="1"/>
</dbReference>
<sequence>MLRTAFYRLCLTLVNIVFPPATVLIVTGAGMDTLINCFLFLLAVIPSHVHGFYLTWVYFARRHRAKRGRYPGKPHPMIYSDKINNGGLTNAEVDDLWLAENGLEKRPSRARRGRRRTSVTDSKPNSHSSSRSSSIQSRPALPPPSPVRPYRSSSQRSNGYFPPGAVARRGSVTSNQAISASKTARPRRASSVGSTSSQQGRNQTAIAYNPQGSAPLRRHPVSTVRV</sequence>
<comment type="similarity">
    <text evidence="2">Belongs to the UPF0057 (PMP3) family.</text>
</comment>
<dbReference type="EMBL" id="JAESVG020000002">
    <property type="protein sequence ID" value="KAG8629926.1"/>
    <property type="molecule type" value="Genomic_DNA"/>
</dbReference>
<feature type="region of interest" description="Disordered" evidence="6">
    <location>
        <begin position="104"/>
        <end position="226"/>
    </location>
</feature>
<feature type="compositionally biased region" description="Basic residues" evidence="6">
    <location>
        <begin position="108"/>
        <end position="117"/>
    </location>
</feature>
<feature type="transmembrane region" description="Helical" evidence="7">
    <location>
        <begin position="33"/>
        <end position="59"/>
    </location>
</feature>
<keyword evidence="4 7" id="KW-1133">Transmembrane helix</keyword>
<keyword evidence="9" id="KW-1185">Reference proteome</keyword>
<name>A0A8K0PHD8_9PEZI</name>
<keyword evidence="5 7" id="KW-0472">Membrane</keyword>
<dbReference type="Proteomes" id="UP000809789">
    <property type="component" value="Unassembled WGS sequence"/>
</dbReference>
<evidence type="ECO:0000256" key="3">
    <source>
        <dbReference type="ARBA" id="ARBA00022692"/>
    </source>
</evidence>
<accession>A0A8K0PHD8</accession>
<feature type="compositionally biased region" description="Low complexity" evidence="6">
    <location>
        <begin position="122"/>
        <end position="139"/>
    </location>
</feature>
<protein>
    <submittedName>
        <fullName evidence="8">Uncharacterized protein</fullName>
    </submittedName>
</protein>
<evidence type="ECO:0000256" key="4">
    <source>
        <dbReference type="ARBA" id="ARBA00022989"/>
    </source>
</evidence>
<proteinExistence type="inferred from homology"/>
<reference evidence="8" key="1">
    <citation type="submission" date="2021-07" db="EMBL/GenBank/DDBJ databases">
        <title>Elsinoe batatas strain:CRI-CJ2 Genome sequencing and assembly.</title>
        <authorList>
            <person name="Huang L."/>
        </authorList>
    </citation>
    <scope>NUCLEOTIDE SEQUENCE</scope>
    <source>
        <strain evidence="8">CRI-CJ2</strain>
    </source>
</reference>
<dbReference type="InterPro" id="IPR000612">
    <property type="entry name" value="PMP3"/>
</dbReference>
<evidence type="ECO:0000313" key="8">
    <source>
        <dbReference type="EMBL" id="KAG8629926.1"/>
    </source>
</evidence>
<dbReference type="AlphaFoldDB" id="A0A8K0PHD8"/>
<feature type="compositionally biased region" description="Low complexity" evidence="6">
    <location>
        <begin position="148"/>
        <end position="157"/>
    </location>
</feature>
<evidence type="ECO:0000256" key="2">
    <source>
        <dbReference type="ARBA" id="ARBA00009530"/>
    </source>
</evidence>
<comment type="caution">
    <text evidence="8">The sequence shown here is derived from an EMBL/GenBank/DDBJ whole genome shotgun (WGS) entry which is preliminary data.</text>
</comment>
<evidence type="ECO:0000256" key="5">
    <source>
        <dbReference type="ARBA" id="ARBA00023136"/>
    </source>
</evidence>
<evidence type="ECO:0000256" key="6">
    <source>
        <dbReference type="SAM" id="MobiDB-lite"/>
    </source>
</evidence>
<feature type="compositionally biased region" description="Polar residues" evidence="6">
    <location>
        <begin position="191"/>
        <end position="212"/>
    </location>
</feature>
<dbReference type="GO" id="GO:0016020">
    <property type="term" value="C:membrane"/>
    <property type="evidence" value="ECO:0007669"/>
    <property type="project" value="UniProtKB-SubCell"/>
</dbReference>
<evidence type="ECO:0000313" key="9">
    <source>
        <dbReference type="Proteomes" id="UP000809789"/>
    </source>
</evidence>